<dbReference type="EMBL" id="BAAAQY010000012">
    <property type="protein sequence ID" value="GAA2246764.1"/>
    <property type="molecule type" value="Genomic_DNA"/>
</dbReference>
<dbReference type="PANTHER" id="PTHR35010">
    <property type="entry name" value="BLL4672 PROTEIN-RELATED"/>
    <property type="match status" value="1"/>
</dbReference>
<comment type="caution">
    <text evidence="3">The sequence shown here is derived from an EMBL/GenBank/DDBJ whole genome shotgun (WGS) entry which is preliminary data.</text>
</comment>
<organism evidence="3 4">
    <name type="scientific">Herbiconiux moechotypicola</name>
    <dbReference type="NCBI Taxonomy" id="637393"/>
    <lineage>
        <taxon>Bacteria</taxon>
        <taxon>Bacillati</taxon>
        <taxon>Actinomycetota</taxon>
        <taxon>Actinomycetes</taxon>
        <taxon>Micrococcales</taxon>
        <taxon>Microbacteriaceae</taxon>
        <taxon>Herbiconiux</taxon>
    </lineage>
</organism>
<dbReference type="Proteomes" id="UP001500929">
    <property type="component" value="Unassembled WGS sequence"/>
</dbReference>
<evidence type="ECO:0000256" key="1">
    <source>
        <dbReference type="SAM" id="MobiDB-lite"/>
    </source>
</evidence>
<name>A0ABN3E208_9MICO</name>
<evidence type="ECO:0000313" key="4">
    <source>
        <dbReference type="Proteomes" id="UP001500929"/>
    </source>
</evidence>
<feature type="domain" description="MmyB-like transcription regulator ligand binding" evidence="2">
    <location>
        <begin position="37"/>
        <end position="198"/>
    </location>
</feature>
<keyword evidence="4" id="KW-1185">Reference proteome</keyword>
<evidence type="ECO:0000313" key="3">
    <source>
        <dbReference type="EMBL" id="GAA2246764.1"/>
    </source>
</evidence>
<proteinExistence type="predicted"/>
<evidence type="ECO:0000259" key="2">
    <source>
        <dbReference type="Pfam" id="PF17765"/>
    </source>
</evidence>
<dbReference type="InterPro" id="IPR041413">
    <property type="entry name" value="MLTR_LBD"/>
</dbReference>
<feature type="region of interest" description="Disordered" evidence="1">
    <location>
        <begin position="1"/>
        <end position="34"/>
    </location>
</feature>
<accession>A0ABN3E208</accession>
<reference evidence="3 4" key="1">
    <citation type="journal article" date="2019" name="Int. J. Syst. Evol. Microbiol.">
        <title>The Global Catalogue of Microorganisms (GCM) 10K type strain sequencing project: providing services to taxonomists for standard genome sequencing and annotation.</title>
        <authorList>
            <consortium name="The Broad Institute Genomics Platform"/>
            <consortium name="The Broad Institute Genome Sequencing Center for Infectious Disease"/>
            <person name="Wu L."/>
            <person name="Ma J."/>
        </authorList>
    </citation>
    <scope>NUCLEOTIDE SEQUENCE [LARGE SCALE GENOMIC DNA]</scope>
    <source>
        <strain evidence="3 4">JCM 16117</strain>
    </source>
</reference>
<protein>
    <recommendedName>
        <fullName evidence="2">MmyB-like transcription regulator ligand binding domain-containing protein</fullName>
    </recommendedName>
</protein>
<dbReference type="Pfam" id="PF17765">
    <property type="entry name" value="MLTR_LBD"/>
    <property type="match status" value="1"/>
</dbReference>
<sequence>MNGAEPDIRVSLATPAAPAPGLGSVGGMTEEDQERGVPPDIAAMIASWPATPAFVRDRYLTVVAANRLARAVSTAFHQGVNLAVAAFEDDDLLREAGDRPLARDRVMERLRESLARHETDARFEALLARLALSDDALGVERRESPGADAPSVTLGFTQADGGVVRLTSMELGIQNHHDLVLVVWRAADEDSRLALARLQGLQ</sequence>
<dbReference type="Gene3D" id="3.30.450.180">
    <property type="match status" value="1"/>
</dbReference>
<gene>
    <name evidence="3" type="ORF">GCM10009851_35290</name>
</gene>